<dbReference type="EMBL" id="VOIH02000010">
    <property type="protein sequence ID" value="KAF3434913.1"/>
    <property type="molecule type" value="Genomic_DNA"/>
</dbReference>
<dbReference type="SUPFAM" id="SSF53850">
    <property type="entry name" value="Periplasmic binding protein-like II"/>
    <property type="match status" value="1"/>
</dbReference>
<protein>
    <recommendedName>
        <fullName evidence="3">Ionotropic glutamate receptor</fullName>
    </recommendedName>
</protein>
<evidence type="ECO:0000313" key="2">
    <source>
        <dbReference type="Proteomes" id="UP000796880"/>
    </source>
</evidence>
<dbReference type="Gene3D" id="3.40.190.10">
    <property type="entry name" value="Periplasmic binding protein-like II"/>
    <property type="match status" value="2"/>
</dbReference>
<comment type="caution">
    <text evidence="1">The sequence shown here is derived from an EMBL/GenBank/DDBJ whole genome shotgun (WGS) entry which is preliminary data.</text>
</comment>
<name>A0A8K0DVB7_9ROSA</name>
<proteinExistence type="predicted"/>
<sequence>MMTIQQIQLNAKGNYIGSQYRPAAEDVVINLNFKGFKTFLSPEQYVDALSKGSMHGGVSAIFYEIPYIKIFLAMYPGEYSMIKSMSTTNGFGFVFRKGSHLVHDMSRAIEKLREEGELAKLETEWFHSKSTYEYEDSTNDSPEALSVHDFGGLFLISGISSTLALVGEKWVISHSNPVAR</sequence>
<dbReference type="InterPro" id="IPR015683">
    <property type="entry name" value="Ionotropic_Glu_rcpt"/>
</dbReference>
<evidence type="ECO:0008006" key="3">
    <source>
        <dbReference type="Google" id="ProtNLM"/>
    </source>
</evidence>
<dbReference type="OrthoDB" id="1194604at2759"/>
<reference evidence="1" key="1">
    <citation type="submission" date="2020-03" db="EMBL/GenBank/DDBJ databases">
        <title>A high-quality chromosome-level genome assembly of a woody plant with both climbing and erect habits, Rhamnella rubrinervis.</title>
        <authorList>
            <person name="Lu Z."/>
            <person name="Yang Y."/>
            <person name="Zhu X."/>
            <person name="Sun Y."/>
        </authorList>
    </citation>
    <scope>NUCLEOTIDE SEQUENCE</scope>
    <source>
        <strain evidence="1">BYM</strain>
        <tissue evidence="1">Leaf</tissue>
    </source>
</reference>
<dbReference type="PANTHER" id="PTHR18966">
    <property type="entry name" value="IONOTROPIC GLUTAMATE RECEPTOR"/>
    <property type="match status" value="1"/>
</dbReference>
<organism evidence="1 2">
    <name type="scientific">Rhamnella rubrinervis</name>
    <dbReference type="NCBI Taxonomy" id="2594499"/>
    <lineage>
        <taxon>Eukaryota</taxon>
        <taxon>Viridiplantae</taxon>
        <taxon>Streptophyta</taxon>
        <taxon>Embryophyta</taxon>
        <taxon>Tracheophyta</taxon>
        <taxon>Spermatophyta</taxon>
        <taxon>Magnoliopsida</taxon>
        <taxon>eudicotyledons</taxon>
        <taxon>Gunneridae</taxon>
        <taxon>Pentapetalae</taxon>
        <taxon>rosids</taxon>
        <taxon>fabids</taxon>
        <taxon>Rosales</taxon>
        <taxon>Rhamnaceae</taxon>
        <taxon>rhamnoid group</taxon>
        <taxon>Rhamneae</taxon>
        <taxon>Rhamnella</taxon>
    </lineage>
</organism>
<dbReference type="AlphaFoldDB" id="A0A8K0DVB7"/>
<dbReference type="Proteomes" id="UP000796880">
    <property type="component" value="Unassembled WGS sequence"/>
</dbReference>
<accession>A0A8K0DVB7</accession>
<gene>
    <name evidence="1" type="ORF">FNV43_RR22000</name>
</gene>
<evidence type="ECO:0000313" key="1">
    <source>
        <dbReference type="EMBL" id="KAF3434913.1"/>
    </source>
</evidence>
<keyword evidence="2" id="KW-1185">Reference proteome</keyword>